<dbReference type="Proteomes" id="UP000823928">
    <property type="component" value="Unassembled WGS sequence"/>
</dbReference>
<dbReference type="EMBL" id="DVIU01000063">
    <property type="protein sequence ID" value="HIS35582.1"/>
    <property type="molecule type" value="Genomic_DNA"/>
</dbReference>
<evidence type="ECO:0000313" key="1">
    <source>
        <dbReference type="EMBL" id="HIS35582.1"/>
    </source>
</evidence>
<proteinExistence type="predicted"/>
<accession>A0A9D1JM25</accession>
<reference evidence="1" key="1">
    <citation type="submission" date="2020-10" db="EMBL/GenBank/DDBJ databases">
        <authorList>
            <person name="Gilroy R."/>
        </authorList>
    </citation>
    <scope>NUCLEOTIDE SEQUENCE</scope>
    <source>
        <strain evidence="1">6276</strain>
    </source>
</reference>
<gene>
    <name evidence="1" type="ORF">IAC10_02995</name>
</gene>
<reference evidence="1" key="2">
    <citation type="journal article" date="2021" name="PeerJ">
        <title>Extensive microbial diversity within the chicken gut microbiome revealed by metagenomics and culture.</title>
        <authorList>
            <person name="Gilroy R."/>
            <person name="Ravi A."/>
            <person name="Getino M."/>
            <person name="Pursley I."/>
            <person name="Horton D.L."/>
            <person name="Alikhan N.F."/>
            <person name="Baker D."/>
            <person name="Gharbi K."/>
            <person name="Hall N."/>
            <person name="Watson M."/>
            <person name="Adriaenssens E.M."/>
            <person name="Foster-Nyarko E."/>
            <person name="Jarju S."/>
            <person name="Secka A."/>
            <person name="Antonio M."/>
            <person name="Oren A."/>
            <person name="Chaudhuri R.R."/>
            <person name="La Ragione R."/>
            <person name="Hildebrand F."/>
            <person name="Pallen M.J."/>
        </authorList>
    </citation>
    <scope>NUCLEOTIDE SEQUENCE</scope>
    <source>
        <strain evidence="1">6276</strain>
    </source>
</reference>
<organism evidence="1 2">
    <name type="scientific">Candidatus Scatousia excrementigallinarum</name>
    <dbReference type="NCBI Taxonomy" id="2840935"/>
    <lineage>
        <taxon>Bacteria</taxon>
        <taxon>Candidatus Scatousia</taxon>
    </lineage>
</organism>
<evidence type="ECO:0000313" key="2">
    <source>
        <dbReference type="Proteomes" id="UP000823928"/>
    </source>
</evidence>
<comment type="caution">
    <text evidence="1">The sequence shown here is derived from an EMBL/GenBank/DDBJ whole genome shotgun (WGS) entry which is preliminary data.</text>
</comment>
<name>A0A9D1JM25_9BACT</name>
<sequence length="187" mass="21223">MSEVSFTSIIRPVSLAKFERETAGITNNVNHWYVEGAKKGLSAKTDRIMDCTALGLTDGENVFLMHIIPDLSSNKKYFEKIIAKIKQNIDITSEYIQGLLVGSKSYSRESQIGYNNFARFLKENKIPFSELKGGDTVHKIGYHTTKDEWLISNYDIDSLIRSGEKDSTKLLEIGFDKVKINKLDEVY</sequence>
<protein>
    <submittedName>
        <fullName evidence="1">Uncharacterized protein</fullName>
    </submittedName>
</protein>
<dbReference type="AlphaFoldDB" id="A0A9D1JM25"/>